<evidence type="ECO:0000259" key="2">
    <source>
        <dbReference type="PROSITE" id="PS51733"/>
    </source>
</evidence>
<gene>
    <name evidence="3" type="ORF">METZ01_LOCUS128119</name>
</gene>
<dbReference type="GO" id="GO:0004077">
    <property type="term" value="F:biotin--[biotin carboxyl-carrier protein] ligase activity"/>
    <property type="evidence" value="ECO:0007669"/>
    <property type="project" value="InterPro"/>
</dbReference>
<dbReference type="CDD" id="cd16442">
    <property type="entry name" value="BPL"/>
    <property type="match status" value="1"/>
</dbReference>
<evidence type="ECO:0000313" key="3">
    <source>
        <dbReference type="EMBL" id="SVA75265.1"/>
    </source>
</evidence>
<name>A0A381YE31_9ZZZZ</name>
<dbReference type="Pfam" id="PF03099">
    <property type="entry name" value="BPL_LplA_LipB"/>
    <property type="match status" value="1"/>
</dbReference>
<dbReference type="PANTHER" id="PTHR12835">
    <property type="entry name" value="BIOTIN PROTEIN LIGASE"/>
    <property type="match status" value="1"/>
</dbReference>
<dbReference type="InterPro" id="IPR004143">
    <property type="entry name" value="BPL_LPL_catalytic"/>
</dbReference>
<dbReference type="Gene3D" id="3.30.930.10">
    <property type="entry name" value="Bira Bifunctional Protein, Domain 2"/>
    <property type="match status" value="1"/>
</dbReference>
<reference evidence="3" key="1">
    <citation type="submission" date="2018-05" db="EMBL/GenBank/DDBJ databases">
        <authorList>
            <person name="Lanie J.A."/>
            <person name="Ng W.-L."/>
            <person name="Kazmierczak K.M."/>
            <person name="Andrzejewski T.M."/>
            <person name="Davidsen T.M."/>
            <person name="Wayne K.J."/>
            <person name="Tettelin H."/>
            <person name="Glass J.I."/>
            <person name="Rusch D."/>
            <person name="Podicherti R."/>
            <person name="Tsui H.-C.T."/>
            <person name="Winkler M.E."/>
        </authorList>
    </citation>
    <scope>NUCLEOTIDE SEQUENCE</scope>
</reference>
<dbReference type="EMBL" id="UINC01018013">
    <property type="protein sequence ID" value="SVA75265.1"/>
    <property type="molecule type" value="Genomic_DNA"/>
</dbReference>
<dbReference type="GO" id="GO:0005737">
    <property type="term" value="C:cytoplasm"/>
    <property type="evidence" value="ECO:0007669"/>
    <property type="project" value="TreeGrafter"/>
</dbReference>
<dbReference type="PROSITE" id="PS51733">
    <property type="entry name" value="BPL_LPL_CATALYTIC"/>
    <property type="match status" value="1"/>
</dbReference>
<dbReference type="SUPFAM" id="SSF55681">
    <property type="entry name" value="Class II aaRS and biotin synthetases"/>
    <property type="match status" value="1"/>
</dbReference>
<dbReference type="InterPro" id="IPR045864">
    <property type="entry name" value="aa-tRNA-synth_II/BPL/LPL"/>
</dbReference>
<dbReference type="PANTHER" id="PTHR12835:SF5">
    <property type="entry name" value="BIOTIN--PROTEIN LIGASE"/>
    <property type="match status" value="1"/>
</dbReference>
<keyword evidence="1" id="KW-0436">Ligase</keyword>
<evidence type="ECO:0000256" key="1">
    <source>
        <dbReference type="ARBA" id="ARBA00022598"/>
    </source>
</evidence>
<proteinExistence type="predicted"/>
<organism evidence="3">
    <name type="scientific">marine metagenome</name>
    <dbReference type="NCBI Taxonomy" id="408172"/>
    <lineage>
        <taxon>unclassified sequences</taxon>
        <taxon>metagenomes</taxon>
        <taxon>ecological metagenomes</taxon>
    </lineage>
</organism>
<dbReference type="InterPro" id="IPR004408">
    <property type="entry name" value="Biotin_CoA_COase_ligase"/>
</dbReference>
<dbReference type="AlphaFoldDB" id="A0A381YE31"/>
<protein>
    <recommendedName>
        <fullName evidence="2">BPL/LPL catalytic domain-containing protein</fullName>
    </recommendedName>
</protein>
<sequence>MNIIKLDAIDSTNNYLKKIILNEGITDYTIVTAKFQTEGKGQLGTKWESEHSKNLICSVYKKNINIKVQDQFVISALVSLALIKTLGKVNLSNSYIKWPNDIMSDNKKICGILIENIVKENYIKDAVIGIGLNVNQTIFNNLPNATSIKNLIGTSCSKDEILKDLVENLEYYFNKLDKSSINSIFKKYEDALFRINKPSTFKNSNGEVFSGYIKGVSRSGKLNVMLEDNLVESYDLKEISMLN</sequence>
<dbReference type="NCBIfam" id="TIGR00121">
    <property type="entry name" value="birA_ligase"/>
    <property type="match status" value="1"/>
</dbReference>
<accession>A0A381YE31</accession>
<feature type="domain" description="BPL/LPL catalytic" evidence="2">
    <location>
        <begin position="1"/>
        <end position="177"/>
    </location>
</feature>